<comment type="caution">
    <text evidence="4">The sequence shown here is derived from an EMBL/GenBank/DDBJ whole genome shotgun (WGS) entry which is preliminary data.</text>
</comment>
<evidence type="ECO:0000256" key="1">
    <source>
        <dbReference type="ARBA" id="ARBA00001946"/>
    </source>
</evidence>
<dbReference type="GO" id="GO:0016787">
    <property type="term" value="F:hydrolase activity"/>
    <property type="evidence" value="ECO:0007669"/>
    <property type="project" value="UniProtKB-KW"/>
</dbReference>
<dbReference type="PANTHER" id="PTHR43046:SF14">
    <property type="entry name" value="MUTT_NUDIX FAMILY PROTEIN"/>
    <property type="match status" value="1"/>
</dbReference>
<dbReference type="PROSITE" id="PS00893">
    <property type="entry name" value="NUDIX_BOX"/>
    <property type="match status" value="1"/>
</dbReference>
<dbReference type="SUPFAM" id="SSF55811">
    <property type="entry name" value="Nudix"/>
    <property type="match status" value="1"/>
</dbReference>
<evidence type="ECO:0000313" key="4">
    <source>
        <dbReference type="EMBL" id="MBB5638812.1"/>
    </source>
</evidence>
<reference evidence="4 5" key="1">
    <citation type="submission" date="2020-08" db="EMBL/GenBank/DDBJ databases">
        <title>Genomic Encyclopedia of Type Strains, Phase IV (KMG-V): Genome sequencing to study the core and pangenomes of soil and plant-associated prokaryotes.</title>
        <authorList>
            <person name="Whitman W."/>
        </authorList>
    </citation>
    <scope>NUCLEOTIDE SEQUENCE [LARGE SCALE GENOMIC DNA]</scope>
    <source>
        <strain evidence="4 5">S3M1</strain>
    </source>
</reference>
<sequence>MSYFNVRVYGLLINADNQILVSDEQSGGRSFSKFPGGGLEYGEGLIDALKREFMEECNAEIEVLSHFYTTDFYEKSSFNDSQIISIYYLVREVAPLELNFKTKAFDFDPETLQSFRWIHLHDLAESDVTFKTDQTVVNMLLSLIAQSAEQEDITFED</sequence>
<dbReference type="PANTHER" id="PTHR43046">
    <property type="entry name" value="GDP-MANNOSE MANNOSYL HYDROLASE"/>
    <property type="match status" value="1"/>
</dbReference>
<dbReference type="InterPro" id="IPR015797">
    <property type="entry name" value="NUDIX_hydrolase-like_dom_sf"/>
</dbReference>
<accession>A0A7W9E0U9</accession>
<dbReference type="Proteomes" id="UP000537204">
    <property type="component" value="Unassembled WGS sequence"/>
</dbReference>
<proteinExistence type="predicted"/>
<dbReference type="PROSITE" id="PS51462">
    <property type="entry name" value="NUDIX"/>
    <property type="match status" value="1"/>
</dbReference>
<dbReference type="InterPro" id="IPR000086">
    <property type="entry name" value="NUDIX_hydrolase_dom"/>
</dbReference>
<keyword evidence="2" id="KW-0378">Hydrolase</keyword>
<dbReference type="Pfam" id="PF00293">
    <property type="entry name" value="NUDIX"/>
    <property type="match status" value="1"/>
</dbReference>
<protein>
    <submittedName>
        <fullName evidence="4">ADP-ribose pyrophosphatase YjhB (NUDIX family)</fullName>
    </submittedName>
</protein>
<organism evidence="4 5">
    <name type="scientific">Pedobacter cryoconitis</name>
    <dbReference type="NCBI Taxonomy" id="188932"/>
    <lineage>
        <taxon>Bacteria</taxon>
        <taxon>Pseudomonadati</taxon>
        <taxon>Bacteroidota</taxon>
        <taxon>Sphingobacteriia</taxon>
        <taxon>Sphingobacteriales</taxon>
        <taxon>Sphingobacteriaceae</taxon>
        <taxon>Pedobacter</taxon>
    </lineage>
</organism>
<dbReference type="EMBL" id="JACHCE010000010">
    <property type="protein sequence ID" value="MBB5638812.1"/>
    <property type="molecule type" value="Genomic_DNA"/>
</dbReference>
<dbReference type="RefSeq" id="WP_183884609.1">
    <property type="nucleotide sequence ID" value="NZ_JACHCE010000010.1"/>
</dbReference>
<feature type="domain" description="Nudix hydrolase" evidence="3">
    <location>
        <begin position="3"/>
        <end position="140"/>
    </location>
</feature>
<dbReference type="InterPro" id="IPR020084">
    <property type="entry name" value="NUDIX_hydrolase_CS"/>
</dbReference>
<evidence type="ECO:0000313" key="5">
    <source>
        <dbReference type="Proteomes" id="UP000537204"/>
    </source>
</evidence>
<evidence type="ECO:0000256" key="2">
    <source>
        <dbReference type="ARBA" id="ARBA00022801"/>
    </source>
</evidence>
<dbReference type="Gene3D" id="3.90.79.10">
    <property type="entry name" value="Nucleoside Triphosphate Pyrophosphohydrolase"/>
    <property type="match status" value="1"/>
</dbReference>
<gene>
    <name evidence="4" type="ORF">HDE68_004747</name>
</gene>
<comment type="cofactor">
    <cofactor evidence="1">
        <name>Mg(2+)</name>
        <dbReference type="ChEBI" id="CHEBI:18420"/>
    </cofactor>
</comment>
<evidence type="ECO:0000259" key="3">
    <source>
        <dbReference type="PROSITE" id="PS51462"/>
    </source>
</evidence>
<dbReference type="AlphaFoldDB" id="A0A7W9E0U9"/>
<name>A0A7W9E0U9_9SPHI</name>